<dbReference type="AlphaFoldDB" id="A0A4R8PMG6"/>
<dbReference type="Gene3D" id="1.20.1250.20">
    <property type="entry name" value="MFS general substrate transporter like domains"/>
    <property type="match status" value="1"/>
</dbReference>
<evidence type="ECO:0000259" key="7">
    <source>
        <dbReference type="PROSITE" id="PS50850"/>
    </source>
</evidence>
<dbReference type="PANTHER" id="PTHR48022:SF31">
    <property type="entry name" value="HEXOSE TRANSPORTER"/>
    <property type="match status" value="1"/>
</dbReference>
<dbReference type="InterPro" id="IPR050360">
    <property type="entry name" value="MFS_Sugar_Transporters"/>
</dbReference>
<feature type="transmembrane region" description="Helical" evidence="6">
    <location>
        <begin position="54"/>
        <end position="76"/>
    </location>
</feature>
<dbReference type="GO" id="GO:0005351">
    <property type="term" value="F:carbohydrate:proton symporter activity"/>
    <property type="evidence" value="ECO:0007669"/>
    <property type="project" value="TreeGrafter"/>
</dbReference>
<evidence type="ECO:0000256" key="3">
    <source>
        <dbReference type="ARBA" id="ARBA00022692"/>
    </source>
</evidence>
<evidence type="ECO:0000313" key="9">
    <source>
        <dbReference type="Proteomes" id="UP000295083"/>
    </source>
</evidence>
<dbReference type="InterPro" id="IPR005828">
    <property type="entry name" value="MFS_sugar_transport-like"/>
</dbReference>
<evidence type="ECO:0000313" key="8">
    <source>
        <dbReference type="EMBL" id="TDZ13575.1"/>
    </source>
</evidence>
<evidence type="ECO:0000256" key="2">
    <source>
        <dbReference type="ARBA" id="ARBA00010992"/>
    </source>
</evidence>
<feature type="transmembrane region" description="Helical" evidence="6">
    <location>
        <begin position="270"/>
        <end position="297"/>
    </location>
</feature>
<feature type="domain" description="Major facilitator superfamily (MFS) profile" evidence="7">
    <location>
        <begin position="1"/>
        <end position="361"/>
    </location>
</feature>
<evidence type="ECO:0000256" key="6">
    <source>
        <dbReference type="SAM" id="Phobius"/>
    </source>
</evidence>
<reference evidence="8 9" key="1">
    <citation type="submission" date="2018-11" db="EMBL/GenBank/DDBJ databases">
        <title>Genome sequence and assembly of Colletotrichum spinosum.</title>
        <authorList>
            <person name="Gan P."/>
            <person name="Shirasu K."/>
        </authorList>
    </citation>
    <scope>NUCLEOTIDE SEQUENCE [LARGE SCALE GENOMIC DNA]</scope>
    <source>
        <strain evidence="8 9">CBS 515.97</strain>
    </source>
</reference>
<dbReference type="InterPro" id="IPR036259">
    <property type="entry name" value="MFS_trans_sf"/>
</dbReference>
<dbReference type="EMBL" id="QAPG01010712">
    <property type="protein sequence ID" value="TDZ13575.1"/>
    <property type="molecule type" value="Genomic_DNA"/>
</dbReference>
<organism evidence="8 9">
    <name type="scientific">Colletotrichum spinosum</name>
    <dbReference type="NCBI Taxonomy" id="1347390"/>
    <lineage>
        <taxon>Eukaryota</taxon>
        <taxon>Fungi</taxon>
        <taxon>Dikarya</taxon>
        <taxon>Ascomycota</taxon>
        <taxon>Pezizomycotina</taxon>
        <taxon>Sordariomycetes</taxon>
        <taxon>Hypocreomycetidae</taxon>
        <taxon>Glomerellales</taxon>
        <taxon>Glomerellaceae</taxon>
        <taxon>Colletotrichum</taxon>
        <taxon>Colletotrichum orbiculare species complex</taxon>
    </lineage>
</organism>
<sequence length="416" mass="46204">MITVIAAILQATSQHIAMFCIARVIIGFGTTASVISGSAYLAETLPWDQRAWGLALFDDFFYVGALTAAGVTYGSFKINSTWAWRLPSLVQGAWGLLCISLLPWLPESPRWLVDQGRAHDAIMVLAQINARGDTSDELVRLQFRQICETIEYERDPMSCKEAVRNRGARKRLLITATCALISMLTGNIFFMYNIGKMLTHAGVSDEGSQLLVNVGLNASSLVVSLCGSYFTDKKGTKAAALVSTAGVTVALVLLGVLTKFYGNTTYAPGIWATVFAIFLFSISYSFGWIPILFLLPAQMLYFRIRAQGMSMFSFIICATGIAGNFAFPLALDAVGYWLYIINGAWNVLFFVFIWWYWVEVMGKTLEEIDALFDGRKHTNTPDMEAILAGREDERWKRNLSEWMKEKFPHGPLALCG</sequence>
<feature type="transmembrane region" description="Helical" evidence="6">
    <location>
        <begin position="309"/>
        <end position="330"/>
    </location>
</feature>
<dbReference type="InterPro" id="IPR020846">
    <property type="entry name" value="MFS_dom"/>
</dbReference>
<dbReference type="GO" id="GO:0016020">
    <property type="term" value="C:membrane"/>
    <property type="evidence" value="ECO:0007669"/>
    <property type="project" value="UniProtKB-SubCell"/>
</dbReference>
<accession>A0A4R8PMG6</accession>
<feature type="transmembrane region" description="Helical" evidence="6">
    <location>
        <begin position="336"/>
        <end position="357"/>
    </location>
</feature>
<dbReference type="Pfam" id="PF00083">
    <property type="entry name" value="Sugar_tr"/>
    <property type="match status" value="1"/>
</dbReference>
<gene>
    <name evidence="8" type="ORF">C8035_v004448</name>
</gene>
<evidence type="ECO:0000256" key="5">
    <source>
        <dbReference type="ARBA" id="ARBA00023136"/>
    </source>
</evidence>
<keyword evidence="9" id="KW-1185">Reference proteome</keyword>
<protein>
    <submittedName>
        <fullName evidence="8">Lactose permease</fullName>
    </submittedName>
</protein>
<comment type="caution">
    <text evidence="8">The sequence shown here is derived from an EMBL/GenBank/DDBJ whole genome shotgun (WGS) entry which is preliminary data.</text>
</comment>
<feature type="transmembrane region" description="Helical" evidence="6">
    <location>
        <begin position="210"/>
        <end position="231"/>
    </location>
</feature>
<evidence type="ECO:0000256" key="1">
    <source>
        <dbReference type="ARBA" id="ARBA00004141"/>
    </source>
</evidence>
<dbReference type="PROSITE" id="PS50850">
    <property type="entry name" value="MFS"/>
    <property type="match status" value="1"/>
</dbReference>
<dbReference type="Proteomes" id="UP000295083">
    <property type="component" value="Unassembled WGS sequence"/>
</dbReference>
<comment type="similarity">
    <text evidence="2">Belongs to the major facilitator superfamily. Sugar transporter (TC 2.A.1.1) family.</text>
</comment>
<comment type="subcellular location">
    <subcellularLocation>
        <location evidence="1">Membrane</location>
        <topology evidence="1">Multi-pass membrane protein</topology>
    </subcellularLocation>
</comment>
<feature type="transmembrane region" description="Helical" evidence="6">
    <location>
        <begin position="172"/>
        <end position="190"/>
    </location>
</feature>
<keyword evidence="5 6" id="KW-0472">Membrane</keyword>
<dbReference type="SUPFAM" id="SSF103473">
    <property type="entry name" value="MFS general substrate transporter"/>
    <property type="match status" value="1"/>
</dbReference>
<proteinExistence type="inferred from homology"/>
<evidence type="ECO:0000256" key="4">
    <source>
        <dbReference type="ARBA" id="ARBA00022989"/>
    </source>
</evidence>
<keyword evidence="4 6" id="KW-1133">Transmembrane helix</keyword>
<feature type="transmembrane region" description="Helical" evidence="6">
    <location>
        <begin position="238"/>
        <end position="258"/>
    </location>
</feature>
<dbReference type="PANTHER" id="PTHR48022">
    <property type="entry name" value="PLASTIDIC GLUCOSE TRANSPORTER 4"/>
    <property type="match status" value="1"/>
</dbReference>
<keyword evidence="3 6" id="KW-0812">Transmembrane</keyword>
<feature type="transmembrane region" description="Helical" evidence="6">
    <location>
        <begin position="23"/>
        <end position="42"/>
    </location>
</feature>
<name>A0A4R8PMG6_9PEZI</name>